<dbReference type="OrthoDB" id="5289274at2"/>
<evidence type="ECO:0000313" key="2">
    <source>
        <dbReference type="EMBL" id="ASD63417.1"/>
    </source>
</evidence>
<dbReference type="GO" id="GO:0140098">
    <property type="term" value="F:catalytic activity, acting on RNA"/>
    <property type="evidence" value="ECO:0007669"/>
    <property type="project" value="UniProtKB-ARBA"/>
</dbReference>
<dbReference type="InterPro" id="IPR050188">
    <property type="entry name" value="RluA_PseudoU_synthase"/>
</dbReference>
<dbReference type="AlphaFoldDB" id="A0A1Z3N7J8"/>
<reference evidence="2 3" key="1">
    <citation type="submission" date="2017-04" db="EMBL/GenBank/DDBJ databases">
        <title>Whole genome sequence of Bdellovibrio bacteriovorus strain SSB218315.</title>
        <authorList>
            <person name="Oyedara O."/>
            <person name="Rodriguez-Perez M.A."/>
        </authorList>
    </citation>
    <scope>NUCLEOTIDE SEQUENCE [LARGE SCALE GENOMIC DNA]</scope>
    <source>
        <strain evidence="2 3">SSB218315</strain>
    </source>
</reference>
<dbReference type="SUPFAM" id="SSF55120">
    <property type="entry name" value="Pseudouridine synthase"/>
    <property type="match status" value="1"/>
</dbReference>
<gene>
    <name evidence="2" type="ORF">B9G79_07435</name>
</gene>
<dbReference type="PANTHER" id="PTHR21600">
    <property type="entry name" value="MITOCHONDRIAL RNA PSEUDOURIDINE SYNTHASE"/>
    <property type="match status" value="1"/>
</dbReference>
<dbReference type="CDD" id="cd02869">
    <property type="entry name" value="PseudoU_synth_RluA_like"/>
    <property type="match status" value="1"/>
</dbReference>
<organism evidence="2 3">
    <name type="scientific">Bdellovibrio bacteriovorus</name>
    <dbReference type="NCBI Taxonomy" id="959"/>
    <lineage>
        <taxon>Bacteria</taxon>
        <taxon>Pseudomonadati</taxon>
        <taxon>Bdellovibrionota</taxon>
        <taxon>Bdellovibrionia</taxon>
        <taxon>Bdellovibrionales</taxon>
        <taxon>Pseudobdellovibrionaceae</taxon>
        <taxon>Bdellovibrio</taxon>
    </lineage>
</organism>
<feature type="domain" description="Pseudouridine synthase RsuA/RluA-like" evidence="1">
    <location>
        <begin position="91"/>
        <end position="239"/>
    </location>
</feature>
<dbReference type="InterPro" id="IPR020103">
    <property type="entry name" value="PsdUridine_synth_cat_dom_sf"/>
</dbReference>
<dbReference type="GO" id="GO:0000455">
    <property type="term" value="P:enzyme-directed rRNA pseudouridine synthesis"/>
    <property type="evidence" value="ECO:0007669"/>
    <property type="project" value="TreeGrafter"/>
</dbReference>
<evidence type="ECO:0000313" key="3">
    <source>
        <dbReference type="Proteomes" id="UP000197003"/>
    </source>
</evidence>
<sequence>MQSARGFEYGVRHILSPQAGGLCDVLLGNLELDRMQIEFLLHLGAIYHNHQRTTENSSVSVGDYIRVHTKPRRFTANDGHWRSRIVFENEHFVVANKISGLPVHASVDNLHENLQSYLQQTINQPVYVTHRLDVPTRGLIVYAKRPEFQTEFNKLLIAREMQKIYRARVQGQGLSTGLLQHYMEPSPRAPKVVSKEQQPKWQECLLEILEFSKLENEMSEVRIKLHTGRTHQIRAQLSAEGHPIVGDVAYGALKVWEEERIELEACELAFTNPLTGENHEFKI</sequence>
<dbReference type="Gene3D" id="3.30.2350.10">
    <property type="entry name" value="Pseudouridine synthase"/>
    <property type="match status" value="1"/>
</dbReference>
<accession>A0A1Z3N7J8</accession>
<dbReference type="GO" id="GO:0003723">
    <property type="term" value="F:RNA binding"/>
    <property type="evidence" value="ECO:0007669"/>
    <property type="project" value="InterPro"/>
</dbReference>
<proteinExistence type="predicted"/>
<dbReference type="PANTHER" id="PTHR21600:SF52">
    <property type="entry name" value="PSEUDOURIDINE SYNTHASE RSUA_RLUA-LIKE DOMAIN-CONTAINING PROTEIN"/>
    <property type="match status" value="1"/>
</dbReference>
<protein>
    <submittedName>
        <fullName evidence="2">RNA pseudouridine synthase</fullName>
    </submittedName>
</protein>
<name>A0A1Z3N7J8_BDEBC</name>
<dbReference type="InterPro" id="IPR006145">
    <property type="entry name" value="PsdUridine_synth_RsuA/RluA"/>
</dbReference>
<dbReference type="GO" id="GO:0009982">
    <property type="term" value="F:pseudouridine synthase activity"/>
    <property type="evidence" value="ECO:0007669"/>
    <property type="project" value="InterPro"/>
</dbReference>
<dbReference type="EMBL" id="CP020946">
    <property type="protein sequence ID" value="ASD63417.1"/>
    <property type="molecule type" value="Genomic_DNA"/>
</dbReference>
<dbReference type="Proteomes" id="UP000197003">
    <property type="component" value="Chromosome"/>
</dbReference>
<dbReference type="Pfam" id="PF00849">
    <property type="entry name" value="PseudoU_synth_2"/>
    <property type="match status" value="1"/>
</dbReference>
<evidence type="ECO:0000259" key="1">
    <source>
        <dbReference type="Pfam" id="PF00849"/>
    </source>
</evidence>